<evidence type="ECO:0000259" key="2">
    <source>
        <dbReference type="PROSITE" id="PS50048"/>
    </source>
</evidence>
<sequence length="666" mass="77304">MSRAPEDGFESMPSSRESEAGGQKRPNDCDQDHLSQKKRVTRRRHRNSRLGCDECKRRRIKCDETIPECRNCQNRQKREPGKRCSYLSMNEEELQSFKLKKQQNRLVEGTRVNKILEDHPDEIAYEIKMIAHESVELPVSVWTCVSGMESVRVPKALYLQVLLNANQDWDMSSRSFVVLALYSIMNSMSHKITLADQGQGDSAQEILLAEREILERIAVKYKKEFLTYAREIISMFLTSKAAVGNEYLGTRLLITNTVLQYIQLYSNAQYDSNHYAAMIDMCLEIYKNNDPEKVVRTVQFYWSSMPRNLFHLYFPAYSTDLLFELKAVLKEFEPIILAAGDERVQLHHKELGDFIHYVIGLLPLSTSVLPLPVDELYEMYRTWFLGIPSEAFCISRTMPGVQRVFYTFYHSIASYLNNLFPAGCYLMSRPFHGPTSLYPFSLNIVFEDLDHLLGPFAEFSVRLLSFMERREHILQNFFEVKDPLPPGLHKFRFQKGEVRNLKEKFISSLREELITWDNYPDLVPNTEHSEGKDMKYFVLTEREAAKSQIQRWRQAKNTYSGAEHFPTESNGLLIDQILEQMKSADPFLAMQRKKPLGSFGIEYSSDRGYQMGDRGLFQQDCDVSLFFEQSSPAFLSVLPSVEHVQDYKADRICVVSNTGSRKLYNY</sequence>
<dbReference type="PROSITE" id="PS50048">
    <property type="entry name" value="ZN2_CY6_FUNGAL_2"/>
    <property type="match status" value="1"/>
</dbReference>
<keyword evidence="4" id="KW-1185">Reference proteome</keyword>
<dbReference type="eggNOG" id="ENOG502SAYY">
    <property type="taxonomic scope" value="Eukaryota"/>
</dbReference>
<dbReference type="InterPro" id="IPR053157">
    <property type="entry name" value="Sterol_Uptake_Regulator"/>
</dbReference>
<dbReference type="GO" id="GO:0008270">
    <property type="term" value="F:zinc ion binding"/>
    <property type="evidence" value="ECO:0007669"/>
    <property type="project" value="InterPro"/>
</dbReference>
<dbReference type="GeneID" id="8295109"/>
<organism evidence="3 4">
    <name type="scientific">Lachancea thermotolerans (strain ATCC 56472 / CBS 6340 / NRRL Y-8284)</name>
    <name type="common">Yeast</name>
    <name type="synonym">Kluyveromyces thermotolerans</name>
    <dbReference type="NCBI Taxonomy" id="559295"/>
    <lineage>
        <taxon>Eukaryota</taxon>
        <taxon>Fungi</taxon>
        <taxon>Dikarya</taxon>
        <taxon>Ascomycota</taxon>
        <taxon>Saccharomycotina</taxon>
        <taxon>Saccharomycetes</taxon>
        <taxon>Saccharomycetales</taxon>
        <taxon>Saccharomycetaceae</taxon>
        <taxon>Lachancea</taxon>
    </lineage>
</organism>
<dbReference type="OrthoDB" id="416217at2759"/>
<feature type="region of interest" description="Disordered" evidence="1">
    <location>
        <begin position="1"/>
        <end position="43"/>
    </location>
</feature>
<dbReference type="HOGENOM" id="CLU_412228_0_0_1"/>
<dbReference type="OMA" id="FPACKYL"/>
<feature type="domain" description="Zn(2)-C6 fungal-type" evidence="2">
    <location>
        <begin position="51"/>
        <end position="86"/>
    </location>
</feature>
<dbReference type="Gene3D" id="4.10.240.10">
    <property type="entry name" value="Zn(2)-C6 fungal-type DNA-binding domain"/>
    <property type="match status" value="1"/>
</dbReference>
<name>C5DGA5_LACTC</name>
<evidence type="ECO:0000256" key="1">
    <source>
        <dbReference type="SAM" id="MobiDB-lite"/>
    </source>
</evidence>
<dbReference type="SUPFAM" id="SSF57701">
    <property type="entry name" value="Zn2/Cys6 DNA-binding domain"/>
    <property type="match status" value="1"/>
</dbReference>
<reference evidence="3 4" key="1">
    <citation type="journal article" date="2009" name="Genome Res.">
        <title>Comparative genomics of protoploid Saccharomycetaceae.</title>
        <authorList>
            <consortium name="The Genolevures Consortium"/>
            <person name="Souciet J.-L."/>
            <person name="Dujon B."/>
            <person name="Gaillardin C."/>
            <person name="Johnston M."/>
            <person name="Baret P.V."/>
            <person name="Cliften P."/>
            <person name="Sherman D.J."/>
            <person name="Weissenbach J."/>
            <person name="Westhof E."/>
            <person name="Wincker P."/>
            <person name="Jubin C."/>
            <person name="Poulain J."/>
            <person name="Barbe V."/>
            <person name="Segurens B."/>
            <person name="Artiguenave F."/>
            <person name="Anthouard V."/>
            <person name="Vacherie B."/>
            <person name="Val M.-E."/>
            <person name="Fulton R.S."/>
            <person name="Minx P."/>
            <person name="Wilson R."/>
            <person name="Durrens P."/>
            <person name="Jean G."/>
            <person name="Marck C."/>
            <person name="Martin T."/>
            <person name="Nikolski M."/>
            <person name="Rolland T."/>
            <person name="Seret M.-L."/>
            <person name="Casaregola S."/>
            <person name="Despons L."/>
            <person name="Fairhead C."/>
            <person name="Fischer G."/>
            <person name="Lafontaine I."/>
            <person name="Leh V."/>
            <person name="Lemaire M."/>
            <person name="de Montigny J."/>
            <person name="Neuveglise C."/>
            <person name="Thierry A."/>
            <person name="Blanc-Lenfle I."/>
            <person name="Bleykasten C."/>
            <person name="Diffels J."/>
            <person name="Fritsch E."/>
            <person name="Frangeul L."/>
            <person name="Goeffon A."/>
            <person name="Jauniaux N."/>
            <person name="Kachouri-Lafond R."/>
            <person name="Payen C."/>
            <person name="Potier S."/>
            <person name="Pribylova L."/>
            <person name="Ozanne C."/>
            <person name="Richard G.-F."/>
            <person name="Sacerdot C."/>
            <person name="Straub M.-L."/>
            <person name="Talla E."/>
        </authorList>
    </citation>
    <scope>NUCLEOTIDE SEQUENCE [LARGE SCALE GENOMIC DNA]</scope>
    <source>
        <strain evidence="4">ATCC 56472 / CBS 6340 / NRRL Y-8284</strain>
    </source>
</reference>
<dbReference type="STRING" id="559295.C5DGA5"/>
<dbReference type="AlphaFoldDB" id="C5DGA5"/>
<protein>
    <submittedName>
        <fullName evidence="3">KLTH0D03718p</fullName>
    </submittedName>
</protein>
<dbReference type="SMART" id="SM00066">
    <property type="entry name" value="GAL4"/>
    <property type="match status" value="1"/>
</dbReference>
<dbReference type="InterPro" id="IPR001138">
    <property type="entry name" value="Zn2Cys6_DnaBD"/>
</dbReference>
<proteinExistence type="predicted"/>
<dbReference type="GO" id="GO:0001228">
    <property type="term" value="F:DNA-binding transcription activator activity, RNA polymerase II-specific"/>
    <property type="evidence" value="ECO:0007669"/>
    <property type="project" value="TreeGrafter"/>
</dbReference>
<dbReference type="Pfam" id="PF00172">
    <property type="entry name" value="Zn_clus"/>
    <property type="match status" value="1"/>
</dbReference>
<dbReference type="EMBL" id="CU928168">
    <property type="protein sequence ID" value="CAR22447.1"/>
    <property type="molecule type" value="Genomic_DNA"/>
</dbReference>
<feature type="compositionally biased region" description="Basic and acidic residues" evidence="1">
    <location>
        <begin position="25"/>
        <end position="35"/>
    </location>
</feature>
<dbReference type="Proteomes" id="UP000002036">
    <property type="component" value="Chromosome D"/>
</dbReference>
<evidence type="ECO:0000313" key="3">
    <source>
        <dbReference type="EMBL" id="CAR22447.1"/>
    </source>
</evidence>
<dbReference type="PANTHER" id="PTHR47784">
    <property type="entry name" value="STEROL UPTAKE CONTROL PROTEIN 2"/>
    <property type="match status" value="1"/>
</dbReference>
<dbReference type="InParanoid" id="C5DGA5"/>
<dbReference type="KEGG" id="lth:KLTH0D03718g"/>
<evidence type="ECO:0000313" key="4">
    <source>
        <dbReference type="Proteomes" id="UP000002036"/>
    </source>
</evidence>
<dbReference type="CDD" id="cd00067">
    <property type="entry name" value="GAL4"/>
    <property type="match status" value="1"/>
</dbReference>
<accession>C5DGA5</accession>
<dbReference type="RefSeq" id="XP_002552885.1">
    <property type="nucleotide sequence ID" value="XM_002552839.1"/>
</dbReference>
<dbReference type="PANTHER" id="PTHR47784:SF5">
    <property type="entry name" value="STEROL UPTAKE CONTROL PROTEIN 2"/>
    <property type="match status" value="1"/>
</dbReference>
<gene>
    <name evidence="3" type="ordered locus">KLTH0D03718g</name>
</gene>
<dbReference type="InterPro" id="IPR036864">
    <property type="entry name" value="Zn2-C6_fun-type_DNA-bd_sf"/>
</dbReference>